<organism evidence="1 2">
    <name type="scientific">Trichinella britovi</name>
    <name type="common">Parasitic roundworm</name>
    <dbReference type="NCBI Taxonomy" id="45882"/>
    <lineage>
        <taxon>Eukaryota</taxon>
        <taxon>Metazoa</taxon>
        <taxon>Ecdysozoa</taxon>
        <taxon>Nematoda</taxon>
        <taxon>Enoplea</taxon>
        <taxon>Dorylaimia</taxon>
        <taxon>Trichinellida</taxon>
        <taxon>Trichinellidae</taxon>
        <taxon>Trichinella</taxon>
    </lineage>
</organism>
<evidence type="ECO:0000313" key="1">
    <source>
        <dbReference type="EMBL" id="KRY57143.1"/>
    </source>
</evidence>
<accession>A0A0V1D6J3</accession>
<dbReference type="Proteomes" id="UP000054653">
    <property type="component" value="Unassembled WGS sequence"/>
</dbReference>
<reference evidence="1 2" key="1">
    <citation type="submission" date="2015-01" db="EMBL/GenBank/DDBJ databases">
        <title>Evolution of Trichinella species and genotypes.</title>
        <authorList>
            <person name="Korhonen P.K."/>
            <person name="Edoardo P."/>
            <person name="Giuseppe L.R."/>
            <person name="Gasser R.B."/>
        </authorList>
    </citation>
    <scope>NUCLEOTIDE SEQUENCE [LARGE SCALE GENOMIC DNA]</scope>
    <source>
        <strain evidence="1">ISS120</strain>
    </source>
</reference>
<evidence type="ECO:0000313" key="2">
    <source>
        <dbReference type="Proteomes" id="UP000054653"/>
    </source>
</evidence>
<dbReference type="AlphaFoldDB" id="A0A0V1D6J3"/>
<comment type="caution">
    <text evidence="1">The sequence shown here is derived from an EMBL/GenBank/DDBJ whole genome shotgun (WGS) entry which is preliminary data.</text>
</comment>
<keyword evidence="2" id="KW-1185">Reference proteome</keyword>
<dbReference type="OrthoDB" id="10470169at2759"/>
<gene>
    <name evidence="1" type="ORF">T03_12966</name>
</gene>
<name>A0A0V1D6J3_TRIBR</name>
<protein>
    <submittedName>
        <fullName evidence="1">Uncharacterized protein</fullName>
    </submittedName>
</protein>
<sequence>MQTALSENLFLVGINYIYSQKSVKKFYMTKIETDLHIIISMLHIRHTTFTWHCSTKTNMEINFFLKPALSVARILHSLHRHGSAHVLNYDSTL</sequence>
<proteinExistence type="predicted"/>
<dbReference type="EMBL" id="JYDI01000035">
    <property type="protein sequence ID" value="KRY57143.1"/>
    <property type="molecule type" value="Genomic_DNA"/>
</dbReference>